<evidence type="ECO:0000313" key="2">
    <source>
        <dbReference type="Proteomes" id="UP000759103"/>
    </source>
</evidence>
<gene>
    <name evidence="1" type="ORF">KZ820_08325</name>
</gene>
<accession>A0ABS7BMA9</accession>
<dbReference type="EMBL" id="JAHXZN010000002">
    <property type="protein sequence ID" value="MBW6530739.1"/>
    <property type="molecule type" value="Genomic_DNA"/>
</dbReference>
<proteinExistence type="predicted"/>
<protein>
    <submittedName>
        <fullName evidence="1">Uncharacterized protein</fullName>
    </submittedName>
</protein>
<organism evidence="1 2">
    <name type="scientific">Sphingomonas citri</name>
    <dbReference type="NCBI Taxonomy" id="2862499"/>
    <lineage>
        <taxon>Bacteria</taxon>
        <taxon>Pseudomonadati</taxon>
        <taxon>Pseudomonadota</taxon>
        <taxon>Alphaproteobacteria</taxon>
        <taxon>Sphingomonadales</taxon>
        <taxon>Sphingomonadaceae</taxon>
        <taxon>Sphingomonas</taxon>
    </lineage>
</organism>
<dbReference type="Proteomes" id="UP000759103">
    <property type="component" value="Unassembled WGS sequence"/>
</dbReference>
<reference evidence="1 2" key="1">
    <citation type="submission" date="2021-07" db="EMBL/GenBank/DDBJ databases">
        <title>Sphingomonas sp.</title>
        <authorList>
            <person name="Feng G."/>
            <person name="Li J."/>
            <person name="Pan M."/>
        </authorList>
    </citation>
    <scope>NUCLEOTIDE SEQUENCE [LARGE SCALE GENOMIC DNA]</scope>
    <source>
        <strain evidence="1 2">RRHST34</strain>
    </source>
</reference>
<comment type="caution">
    <text evidence="1">The sequence shown here is derived from an EMBL/GenBank/DDBJ whole genome shotgun (WGS) entry which is preliminary data.</text>
</comment>
<dbReference type="RefSeq" id="WP_219748199.1">
    <property type="nucleotide sequence ID" value="NZ_JAHXZN010000002.1"/>
</dbReference>
<keyword evidence="2" id="KW-1185">Reference proteome</keyword>
<sequence length="593" mass="64308">MKYIGDVYYLSNDEEAERLFPTPPIPISLKLSPDEKIERAFSLLEGKMREGLQGGLAPAIYIMSADCGTGKNRSLQNVLREWKNTNFSGGGAIVFVSTLAEIDANVTGSGLDRADYAVLTSDAKYKTYGAGRGAAAEVPVLFVSQAKVRKAMLAAGSFAAAAELHYKGRVRSLRVWDEGFAAAEGAAFDMVDLMALPSAFKNLPKADRSVLYALARVCADPVVGLGLEIPLSIADTADRVLKSNLKAAETPKRTLEALAKLAGSTAYLRGSEDAGWSLLGAGRSMPADIAPLFVLDASARLTDRYSQLPAHGFKVVDLDPALLSYGKVTVHWWDRAAGKTVLHNATERSIIFKAIADLANSKEAEPFLIVMAKEHCSVGTDDRVGLHKELEGLIVKPERVRVASWGRHIGTNEFRDIANVIIVSSYNYGDTGYDALALAASGRKDGVVSIEERRRQEAGAFMHNVYQAVCRGSARLRDGAVSGAADVYLIMNESDRRREQVTEAFPDCTIKAWTPCPPKQEKKHDLVLRVVSEVLSTRPSVTFKEVTAICGGSGRSFLTKIVQTERFEAALASQSIHRVKNRFLRITPLAIAA</sequence>
<evidence type="ECO:0000313" key="1">
    <source>
        <dbReference type="EMBL" id="MBW6530739.1"/>
    </source>
</evidence>
<name>A0ABS7BMA9_9SPHN</name>